<evidence type="ECO:0000256" key="1">
    <source>
        <dbReference type="ARBA" id="ARBA00004123"/>
    </source>
</evidence>
<feature type="compositionally biased region" description="Basic residues" evidence="4">
    <location>
        <begin position="321"/>
        <end position="332"/>
    </location>
</feature>
<feature type="coiled-coil region" evidence="3">
    <location>
        <begin position="81"/>
        <end position="109"/>
    </location>
</feature>
<dbReference type="InterPro" id="IPR039845">
    <property type="entry name" value="FAM192A"/>
</dbReference>
<feature type="compositionally biased region" description="Basic and acidic residues" evidence="4">
    <location>
        <begin position="152"/>
        <end position="163"/>
    </location>
</feature>
<feature type="region of interest" description="Disordered" evidence="4">
    <location>
        <begin position="214"/>
        <end position="272"/>
    </location>
</feature>
<proteinExistence type="evidence at transcript level"/>
<evidence type="ECO:0000313" key="6">
    <source>
        <dbReference type="EMBL" id="LAC23145.1"/>
    </source>
</evidence>
<sequence length="332" mass="35768">MSQRFISESDIAAKKKELNDAWNATRGEDDPENPPDEPAPDHRTLFHRLEEQKLKKQEDYEDAHRLKNMVRGLEDEEVQFLDMVDRTKMEQQRRLKNEETNALTEFRKRKMEMEIARTSELVSTVSHAPSAAHTNRTPKNSQKLLLSGAVKRKADASEHHNDNNNKSSPTTNSTRNDSQQSTNVEETQQQQKSALSKSSVDVKAKQCTANEAQTAGVDGGSSLIAGHSAEVNDNGSSNNNSGAIGSHSSAGGGGDSSSSSGGTVGGSNDTSGVGGSVIPSTIGSNGYLKCVAVLPGIGPYSDSSDSGDTTNDSDPDTRPRIVIRNKKRSHCC</sequence>
<dbReference type="AlphaFoldDB" id="A0A6A7FZ53"/>
<feature type="compositionally biased region" description="Low complexity" evidence="4">
    <location>
        <begin position="188"/>
        <end position="199"/>
    </location>
</feature>
<feature type="compositionally biased region" description="Polar residues" evidence="4">
    <location>
        <begin position="177"/>
        <end position="187"/>
    </location>
</feature>
<feature type="compositionally biased region" description="Polar residues" evidence="4">
    <location>
        <begin position="120"/>
        <end position="144"/>
    </location>
</feature>
<feature type="compositionally biased region" description="Low complexity" evidence="4">
    <location>
        <begin position="299"/>
        <end position="312"/>
    </location>
</feature>
<dbReference type="PANTHER" id="PTHR13495:SF0">
    <property type="entry name" value="PSME3-INTERACTING PROTEIN"/>
    <property type="match status" value="1"/>
</dbReference>
<evidence type="ECO:0000256" key="4">
    <source>
        <dbReference type="SAM" id="MobiDB-lite"/>
    </source>
</evidence>
<comment type="subcellular location">
    <subcellularLocation>
        <location evidence="1">Nucleus</location>
    </subcellularLocation>
</comment>
<keyword evidence="3" id="KW-0175">Coiled coil</keyword>
<reference evidence="6" key="1">
    <citation type="submission" date="2017-11" db="EMBL/GenBank/DDBJ databases">
        <title>The sensing device of the deep-sea amphipod.</title>
        <authorList>
            <person name="Kobayashi H."/>
            <person name="Nagahama T."/>
            <person name="Arai W."/>
            <person name="Sasagawa Y."/>
            <person name="Umeda M."/>
            <person name="Hayashi T."/>
            <person name="Nikaido I."/>
            <person name="Watanabe H."/>
            <person name="Oguri K."/>
            <person name="Kitazato H."/>
            <person name="Fujioka K."/>
            <person name="Kido Y."/>
            <person name="Takami H."/>
        </authorList>
    </citation>
    <scope>NUCLEOTIDE SEQUENCE</scope>
    <source>
        <tissue evidence="6">Whole body</tissue>
    </source>
</reference>
<accession>A0A6A7FZ53</accession>
<evidence type="ECO:0000259" key="5">
    <source>
        <dbReference type="Pfam" id="PF10187"/>
    </source>
</evidence>
<dbReference type="EMBL" id="IACT01003927">
    <property type="protein sequence ID" value="LAC23145.1"/>
    <property type="molecule type" value="mRNA"/>
</dbReference>
<feature type="domain" description="FAM192A/Fyv6 N-terminal" evidence="5">
    <location>
        <begin position="5"/>
        <end position="107"/>
    </location>
</feature>
<feature type="region of interest" description="Disordered" evidence="4">
    <location>
        <begin position="120"/>
        <end position="201"/>
    </location>
</feature>
<organism evidence="6">
    <name type="scientific">Hirondellea gigas</name>
    <dbReference type="NCBI Taxonomy" id="1518452"/>
    <lineage>
        <taxon>Eukaryota</taxon>
        <taxon>Metazoa</taxon>
        <taxon>Ecdysozoa</taxon>
        <taxon>Arthropoda</taxon>
        <taxon>Crustacea</taxon>
        <taxon>Multicrustacea</taxon>
        <taxon>Malacostraca</taxon>
        <taxon>Eumalacostraca</taxon>
        <taxon>Peracarida</taxon>
        <taxon>Amphipoda</taxon>
        <taxon>Amphilochidea</taxon>
        <taxon>Lysianassida</taxon>
        <taxon>Lysianassidira</taxon>
        <taxon>Lysianassoidea</taxon>
        <taxon>Lysianassidae</taxon>
        <taxon>Hirondellea</taxon>
    </lineage>
</organism>
<dbReference type="GO" id="GO:0005634">
    <property type="term" value="C:nucleus"/>
    <property type="evidence" value="ECO:0007669"/>
    <property type="project" value="UniProtKB-SubCell"/>
</dbReference>
<dbReference type="Pfam" id="PF10187">
    <property type="entry name" value="FAM192A_Fyv6_N"/>
    <property type="match status" value="1"/>
</dbReference>
<feature type="region of interest" description="Disordered" evidence="4">
    <location>
        <begin position="299"/>
        <end position="332"/>
    </location>
</feature>
<feature type="compositionally biased region" description="Low complexity" evidence="4">
    <location>
        <begin position="234"/>
        <end position="249"/>
    </location>
</feature>
<protein>
    <submittedName>
        <fullName evidence="6">Protein FAM192A-like</fullName>
    </submittedName>
</protein>
<dbReference type="InterPro" id="IPR019331">
    <property type="entry name" value="FAM192A/Fyv6_N"/>
</dbReference>
<evidence type="ECO:0000256" key="3">
    <source>
        <dbReference type="SAM" id="Coils"/>
    </source>
</evidence>
<name>A0A6A7FZ53_9CRUS</name>
<feature type="compositionally biased region" description="Low complexity" evidence="4">
    <location>
        <begin position="164"/>
        <end position="176"/>
    </location>
</feature>
<feature type="region of interest" description="Disordered" evidence="4">
    <location>
        <begin position="20"/>
        <end position="41"/>
    </location>
</feature>
<evidence type="ECO:0000256" key="2">
    <source>
        <dbReference type="ARBA" id="ARBA00023242"/>
    </source>
</evidence>
<feature type="compositionally biased region" description="Low complexity" evidence="4">
    <location>
        <begin position="256"/>
        <end position="271"/>
    </location>
</feature>
<keyword evidence="2" id="KW-0539">Nucleus</keyword>
<dbReference type="PANTHER" id="PTHR13495">
    <property type="entry name" value="NEFA-INTERACTING NUCLEAR PROTEIN NIP30"/>
    <property type="match status" value="1"/>
</dbReference>